<proteinExistence type="predicted"/>
<evidence type="ECO:0000313" key="1">
    <source>
        <dbReference type="EMBL" id="KAJ8100263.1"/>
    </source>
</evidence>
<comment type="caution">
    <text evidence="1">The sequence shown here is derived from an EMBL/GenBank/DDBJ whole genome shotgun (WGS) entry which is preliminary data.</text>
</comment>
<gene>
    <name evidence="1" type="ORF">POJ06DRAFT_267859</name>
</gene>
<dbReference type="GeneID" id="80884434"/>
<dbReference type="AlphaFoldDB" id="A0AAD7QS09"/>
<keyword evidence="2" id="KW-1185">Reference proteome</keyword>
<name>A0AAD7QS09_9ASCO</name>
<dbReference type="EMBL" id="JARPMG010000005">
    <property type="protein sequence ID" value="KAJ8100263.1"/>
    <property type="molecule type" value="Genomic_DNA"/>
</dbReference>
<organism evidence="1 2">
    <name type="scientific">Lipomyces tetrasporus</name>
    <dbReference type="NCBI Taxonomy" id="54092"/>
    <lineage>
        <taxon>Eukaryota</taxon>
        <taxon>Fungi</taxon>
        <taxon>Dikarya</taxon>
        <taxon>Ascomycota</taxon>
        <taxon>Saccharomycotina</taxon>
        <taxon>Lipomycetes</taxon>
        <taxon>Lipomycetales</taxon>
        <taxon>Lipomycetaceae</taxon>
        <taxon>Lipomyces</taxon>
    </lineage>
</organism>
<protein>
    <submittedName>
        <fullName evidence="1">Uncharacterized protein</fullName>
    </submittedName>
</protein>
<dbReference type="Proteomes" id="UP001217417">
    <property type="component" value="Unassembled WGS sequence"/>
</dbReference>
<accession>A0AAD7QS09</accession>
<sequence>MAEVRHHQPLGPYGYRGLNWFGTLASAFIEIYRRDPISGIVNRSPRIPVVENAHMVLQGDNVDVGLTMDDLCPPGQEDIEEIRQVPIIINANLLQAFLADGAKDTAKYRFQHALKR</sequence>
<reference evidence="1" key="1">
    <citation type="submission" date="2023-03" db="EMBL/GenBank/DDBJ databases">
        <title>Near-Complete genome sequence of Lipomyces tetrasporous NRRL Y-64009, an oleaginous yeast capable of growing on lignocellulosic hydrolysates.</title>
        <authorList>
            <consortium name="Lawrence Berkeley National Laboratory"/>
            <person name="Jagtap S.S."/>
            <person name="Liu J.-J."/>
            <person name="Walukiewicz H.E."/>
            <person name="Pangilinan J."/>
            <person name="Lipzen A."/>
            <person name="Ahrendt S."/>
            <person name="Koriabine M."/>
            <person name="Cobaugh K."/>
            <person name="Salamov A."/>
            <person name="Yoshinaga Y."/>
            <person name="Ng V."/>
            <person name="Daum C."/>
            <person name="Grigoriev I.V."/>
            <person name="Slininger P.J."/>
            <person name="Dien B.S."/>
            <person name="Jin Y.-S."/>
            <person name="Rao C.V."/>
        </authorList>
    </citation>
    <scope>NUCLEOTIDE SEQUENCE</scope>
    <source>
        <strain evidence="1">NRRL Y-64009</strain>
    </source>
</reference>
<evidence type="ECO:0000313" key="2">
    <source>
        <dbReference type="Proteomes" id="UP001217417"/>
    </source>
</evidence>
<dbReference type="RefSeq" id="XP_056043713.1">
    <property type="nucleotide sequence ID" value="XM_056189268.1"/>
</dbReference>